<reference evidence="2 3" key="1">
    <citation type="submission" date="2017-03" db="EMBL/GenBank/DDBJ databases">
        <title>Whole genome sequences of fourteen strains of Bradyrhizobium canariense and one strain of Bradyrhizobium japonicum isolated from Lupinus (Papilionoideae: Genisteae) species in Algeria.</title>
        <authorList>
            <person name="Crovadore J."/>
            <person name="Chekireb D."/>
            <person name="Brachmann A."/>
            <person name="Chablais R."/>
            <person name="Cochard B."/>
            <person name="Lefort F."/>
        </authorList>
    </citation>
    <scope>NUCLEOTIDE SEQUENCE [LARGE SCALE GENOMIC DNA]</scope>
    <source>
        <strain evidence="2 3">UBMA197</strain>
    </source>
</reference>
<evidence type="ECO:0000313" key="3">
    <source>
        <dbReference type="Proteomes" id="UP000193335"/>
    </source>
</evidence>
<feature type="region of interest" description="Disordered" evidence="1">
    <location>
        <begin position="48"/>
        <end position="69"/>
    </location>
</feature>
<dbReference type="Proteomes" id="UP000193335">
    <property type="component" value="Unassembled WGS sequence"/>
</dbReference>
<dbReference type="RefSeq" id="WP_085400403.1">
    <property type="nucleotide sequence ID" value="NZ_NAFL01000240.1"/>
</dbReference>
<accession>A0A1Y2JRW3</accession>
<organism evidence="2 3">
    <name type="scientific">Bradyrhizobium japonicum</name>
    <dbReference type="NCBI Taxonomy" id="375"/>
    <lineage>
        <taxon>Bacteria</taxon>
        <taxon>Pseudomonadati</taxon>
        <taxon>Pseudomonadota</taxon>
        <taxon>Alphaproteobacteria</taxon>
        <taxon>Hyphomicrobiales</taxon>
        <taxon>Nitrobacteraceae</taxon>
        <taxon>Bradyrhizobium</taxon>
    </lineage>
</organism>
<dbReference type="EMBL" id="NAFL01000240">
    <property type="protein sequence ID" value="OSJ33559.1"/>
    <property type="molecule type" value="Genomic_DNA"/>
</dbReference>
<comment type="caution">
    <text evidence="2">The sequence shown here is derived from an EMBL/GenBank/DDBJ whole genome shotgun (WGS) entry which is preliminary data.</text>
</comment>
<evidence type="ECO:0000313" key="2">
    <source>
        <dbReference type="EMBL" id="OSJ33559.1"/>
    </source>
</evidence>
<sequence length="162" mass="17076">MVGEKQAYKLTVAGPGHNFEREIDEALASQIISLTMTGKMSAEPAAFRAGDTGGGSGSHTNPNGSTPKVGGSLASYIKAKKAEKNQVRRFLVTAYWLSGRTTEALTASVVTKALLDNHQKRLANSADCLNKNVSKGFCEKTKGGAFFITPEGLEAIESAPAE</sequence>
<name>A0A1Y2JRW3_BRAJP</name>
<proteinExistence type="predicted"/>
<evidence type="ECO:0000256" key="1">
    <source>
        <dbReference type="SAM" id="MobiDB-lite"/>
    </source>
</evidence>
<dbReference type="AlphaFoldDB" id="A0A1Y2JRW3"/>
<protein>
    <submittedName>
        <fullName evidence="2">Uncharacterized protein</fullName>
    </submittedName>
</protein>
<gene>
    <name evidence="2" type="ORF">BSZ19_14995</name>
</gene>